<feature type="compositionally biased region" description="Basic and acidic residues" evidence="2">
    <location>
        <begin position="1209"/>
        <end position="1218"/>
    </location>
</feature>
<feature type="compositionally biased region" description="Low complexity" evidence="2">
    <location>
        <begin position="623"/>
        <end position="637"/>
    </location>
</feature>
<dbReference type="InterPro" id="IPR002048">
    <property type="entry name" value="EF_hand_dom"/>
</dbReference>
<name>A0A2U1Q7I1_ARTAN</name>
<keyword evidence="1" id="KW-0175">Coiled coil</keyword>
<dbReference type="PROSITE" id="PS50222">
    <property type="entry name" value="EF_HAND_2"/>
    <property type="match status" value="1"/>
</dbReference>
<organism evidence="5 6">
    <name type="scientific">Artemisia annua</name>
    <name type="common">Sweet wormwood</name>
    <dbReference type="NCBI Taxonomy" id="35608"/>
    <lineage>
        <taxon>Eukaryota</taxon>
        <taxon>Viridiplantae</taxon>
        <taxon>Streptophyta</taxon>
        <taxon>Embryophyta</taxon>
        <taxon>Tracheophyta</taxon>
        <taxon>Spermatophyta</taxon>
        <taxon>Magnoliopsida</taxon>
        <taxon>eudicotyledons</taxon>
        <taxon>Gunneridae</taxon>
        <taxon>Pentapetalae</taxon>
        <taxon>asterids</taxon>
        <taxon>campanulids</taxon>
        <taxon>Asterales</taxon>
        <taxon>Asteraceae</taxon>
        <taxon>Asteroideae</taxon>
        <taxon>Anthemideae</taxon>
        <taxon>Artemisiinae</taxon>
        <taxon>Artemisia</taxon>
    </lineage>
</organism>
<evidence type="ECO:0000256" key="1">
    <source>
        <dbReference type="SAM" id="Coils"/>
    </source>
</evidence>
<feature type="compositionally biased region" description="Polar residues" evidence="2">
    <location>
        <begin position="800"/>
        <end position="816"/>
    </location>
</feature>
<evidence type="ECO:0000313" key="5">
    <source>
        <dbReference type="EMBL" id="PWA93964.1"/>
    </source>
</evidence>
<feature type="region of interest" description="Disordered" evidence="2">
    <location>
        <begin position="574"/>
        <end position="715"/>
    </location>
</feature>
<evidence type="ECO:0000256" key="2">
    <source>
        <dbReference type="SAM" id="MobiDB-lite"/>
    </source>
</evidence>
<feature type="compositionally biased region" description="Basic and acidic residues" evidence="2">
    <location>
        <begin position="26"/>
        <end position="35"/>
    </location>
</feature>
<dbReference type="SUPFAM" id="SSF47473">
    <property type="entry name" value="EF-hand"/>
    <property type="match status" value="1"/>
</dbReference>
<feature type="region of interest" description="Disordered" evidence="2">
    <location>
        <begin position="782"/>
        <end position="824"/>
    </location>
</feature>
<accession>A0A2U1Q7I1</accession>
<feature type="compositionally biased region" description="Basic and acidic residues" evidence="2">
    <location>
        <begin position="210"/>
        <end position="226"/>
    </location>
</feature>
<feature type="region of interest" description="Disordered" evidence="2">
    <location>
        <begin position="1"/>
        <end position="35"/>
    </location>
</feature>
<feature type="compositionally biased region" description="Polar residues" evidence="2">
    <location>
        <begin position="1"/>
        <end position="10"/>
    </location>
</feature>
<feature type="compositionally biased region" description="Polar residues" evidence="2">
    <location>
        <begin position="1389"/>
        <end position="1407"/>
    </location>
</feature>
<evidence type="ECO:0000259" key="3">
    <source>
        <dbReference type="PROSITE" id="PS50031"/>
    </source>
</evidence>
<feature type="region of interest" description="Disordered" evidence="2">
    <location>
        <begin position="1375"/>
        <end position="1407"/>
    </location>
</feature>
<evidence type="ECO:0000259" key="4">
    <source>
        <dbReference type="PROSITE" id="PS50222"/>
    </source>
</evidence>
<dbReference type="Pfam" id="PF12763">
    <property type="entry name" value="EH"/>
    <property type="match status" value="1"/>
</dbReference>
<dbReference type="OrthoDB" id="524326at2759"/>
<dbReference type="GO" id="GO:0005509">
    <property type="term" value="F:calcium ion binding"/>
    <property type="evidence" value="ECO:0007669"/>
    <property type="project" value="InterPro"/>
</dbReference>
<feature type="compositionally biased region" description="Low complexity" evidence="2">
    <location>
        <begin position="656"/>
        <end position="668"/>
    </location>
</feature>
<proteinExistence type="predicted"/>
<dbReference type="EMBL" id="PKPP01000344">
    <property type="protein sequence ID" value="PWA93964.1"/>
    <property type="molecule type" value="Genomic_DNA"/>
</dbReference>
<feature type="region of interest" description="Disordered" evidence="2">
    <location>
        <begin position="1445"/>
        <end position="1466"/>
    </location>
</feature>
<dbReference type="SMART" id="SM00027">
    <property type="entry name" value="EH"/>
    <property type="match status" value="1"/>
</dbReference>
<dbReference type="STRING" id="35608.A0A2U1Q7I1"/>
<feature type="region of interest" description="Disordered" evidence="2">
    <location>
        <begin position="971"/>
        <end position="997"/>
    </location>
</feature>
<protein>
    <submittedName>
        <fullName evidence="5">Uncharacterized protein</fullName>
    </submittedName>
</protein>
<dbReference type="InterPro" id="IPR000261">
    <property type="entry name" value="EH_dom"/>
</dbReference>
<feature type="region of interest" description="Disordered" evidence="2">
    <location>
        <begin position="1307"/>
        <end position="1360"/>
    </location>
</feature>
<feature type="region of interest" description="Disordered" evidence="2">
    <location>
        <begin position="205"/>
        <end position="244"/>
    </location>
</feature>
<dbReference type="Proteomes" id="UP000245207">
    <property type="component" value="Unassembled WGS sequence"/>
</dbReference>
<feature type="compositionally biased region" description="Polar residues" evidence="2">
    <location>
        <begin position="1183"/>
        <end position="1208"/>
    </location>
</feature>
<reference evidence="5 6" key="1">
    <citation type="journal article" date="2018" name="Mol. Plant">
        <title>The genome of Artemisia annua provides insight into the evolution of Asteraceae family and artemisinin biosynthesis.</title>
        <authorList>
            <person name="Shen Q."/>
            <person name="Zhang L."/>
            <person name="Liao Z."/>
            <person name="Wang S."/>
            <person name="Yan T."/>
            <person name="Shi P."/>
            <person name="Liu M."/>
            <person name="Fu X."/>
            <person name="Pan Q."/>
            <person name="Wang Y."/>
            <person name="Lv Z."/>
            <person name="Lu X."/>
            <person name="Zhang F."/>
            <person name="Jiang W."/>
            <person name="Ma Y."/>
            <person name="Chen M."/>
            <person name="Hao X."/>
            <person name="Li L."/>
            <person name="Tang Y."/>
            <person name="Lv G."/>
            <person name="Zhou Y."/>
            <person name="Sun X."/>
            <person name="Brodelius P.E."/>
            <person name="Rose J.K.C."/>
            <person name="Tang K."/>
        </authorList>
    </citation>
    <scope>NUCLEOTIDE SEQUENCE [LARGE SCALE GENOMIC DNA]</scope>
    <source>
        <strain evidence="6">cv. Huhao1</strain>
        <tissue evidence="5">Leaf</tissue>
    </source>
</reference>
<evidence type="ECO:0000313" key="6">
    <source>
        <dbReference type="Proteomes" id="UP000245207"/>
    </source>
</evidence>
<keyword evidence="6" id="KW-1185">Reference proteome</keyword>
<feature type="region of interest" description="Disordered" evidence="2">
    <location>
        <begin position="69"/>
        <end position="89"/>
    </location>
</feature>
<dbReference type="CDD" id="cd00052">
    <property type="entry name" value="EH"/>
    <property type="match status" value="1"/>
</dbReference>
<dbReference type="GO" id="GO:0005634">
    <property type="term" value="C:nucleus"/>
    <property type="evidence" value="ECO:0007669"/>
    <property type="project" value="TreeGrafter"/>
</dbReference>
<dbReference type="PANTHER" id="PTHR11216:SF137">
    <property type="entry name" value="CALCIUM-BINDING EF HAND FAMILY PROTEIN"/>
    <property type="match status" value="1"/>
</dbReference>
<feature type="compositionally biased region" description="Polar residues" evidence="2">
    <location>
        <begin position="69"/>
        <end position="80"/>
    </location>
</feature>
<feature type="compositionally biased region" description="Basic and acidic residues" evidence="2">
    <location>
        <begin position="1247"/>
        <end position="1269"/>
    </location>
</feature>
<gene>
    <name evidence="5" type="ORF">CTI12_AA065830</name>
</gene>
<sequence>MDYSGNNTPHLTLAKDGLPLNSSISSEHHEKEKRLSVHEASDFISSEDLKFIKSDINLLKNQEHLDVSMSNHTPGLTSSKTVDDKGDPPVHKDSQLLAHLDLYAPDTMDPFVDSEIPKESTFTINEKLNSAQKSTCTVKDKINSPGISVSEKCVTESQLKDEMVIADNSEKSDSDPAGQEIDSSMMALLLPQAFPLLKTFTRKKKHKKMNLQEERKGTDHGHKDQPPAKSLEQMQGEKPGVDVNVPDKVYTENFISEKQNENALFSSTCMSSAIPGSEDLTTVAPDSFENDQCEAKECSQIGQVHRAVKTDQSTLGTGATLDAKTTSAVGFKHPVYRRKRGATEVVGSGNVSSKLIVDHVAQKGISGLKGGDSDANVSFMPICIDSRDRNLTGSNSTSFVIATVPPPQDDALTPEYKATSDVYGASLNCEEPSQASDYSKLFENLDNVETKMVHNGEGVKDSLHSNMLTTMAPNDELENIFELVGCYMHPMPISMVMLRTKGNEILLDSSSLQFTPDGKCLVLLNHIKASYCREGSVTVAQSKRELTPDIVKAALYGPASSKIPAPQINLAALPPAQPNAMGPRPTTQQPGIVNSMAPRPPTQQPGVVNSMQTQTFGIRSQGPPNSMAPPSVAPPSAQYFAPQGNQSMRPPPQSGPLPSQGVSGPSFPAGGGLAGPGLSNSNVSGDWLGGRGVGATVPKPQEPLSSSSFTAPRPSVGGNAITSAAMFGGDLFSASQSISKPSSSSMPTQTASIPPVSSAIAPVTSEPQAPVKIDPLGALNAFTRQPTGAPVQSAGPSLPKPNQQAPTQNAPVQSGGPSLPQWPKMTRAGVNKYMKVFMEVDSDRDGKITGDQARSLFLSWRLPREILKQVWDLSDQDNDSMLSLREFCIALYLMERYREGQNLPPTLPSNVLLDETLLSLTGPPNPSYRPAGWGANPGSAPQLPGMPGAQQMVHANMRPPMPGAQPIQYNQPKGPMPSMDNSNAHQLRNGDQNTSRSVALETTEAEKVVEDKKEILDSREKMAFYRNKMQDLVLYKSRCDNRLNEITERAIADKREAEMLAKKYEEKYKQVAEVASKLTIEEASFRDIQERKMELNQALVKMDQGGSADGILQVRADRIQSDLEELLKALTERCKKHGIDVKSTAVIELPKGWQPGVPEISAVWDEDWDKFEDEGFSFDATVPANTKSTSQAENSSTMDDVSEDSYSNADRKSEKPFETESAYAHSEDESAKSPAGSPTTQKIFESPTKEDSFNHFGKSFDADTERGFDDQGWGTFDNNDDVDSVWGFNSDTAKDAEHEKHGESYFFDSSSFTASPRKSDSPQGSNSFFQKKSPFGFDDSVPGSPASRAGTSPRYSGGGAENSFFDNFSRYDSFSATDRGSPKQETFSRFDSMSSSTHDNNFSRFDSMSSTAQDRSFARFDSMSNAGFDHGHTYSFDDSDPFGSSGPFKVSSESQTGKNETDKWAF</sequence>
<dbReference type="GO" id="GO:0005737">
    <property type="term" value="C:cytoplasm"/>
    <property type="evidence" value="ECO:0007669"/>
    <property type="project" value="TreeGrafter"/>
</dbReference>
<dbReference type="PANTHER" id="PTHR11216">
    <property type="entry name" value="EH DOMAIN"/>
    <property type="match status" value="1"/>
</dbReference>
<feature type="compositionally biased region" description="Polar residues" evidence="2">
    <location>
        <begin position="979"/>
        <end position="997"/>
    </location>
</feature>
<feature type="compositionally biased region" description="Polar residues" evidence="2">
    <location>
        <begin position="1307"/>
        <end position="1330"/>
    </location>
</feature>
<feature type="domain" description="EF-hand" evidence="4">
    <location>
        <begin position="862"/>
        <end position="897"/>
    </location>
</feature>
<dbReference type="InterPro" id="IPR011992">
    <property type="entry name" value="EF-hand-dom_pair"/>
</dbReference>
<dbReference type="GO" id="GO:0016197">
    <property type="term" value="P:endosomal transport"/>
    <property type="evidence" value="ECO:0007669"/>
    <property type="project" value="TreeGrafter"/>
</dbReference>
<dbReference type="PROSITE" id="PS50031">
    <property type="entry name" value="EH"/>
    <property type="match status" value="1"/>
</dbReference>
<feature type="coiled-coil region" evidence="1">
    <location>
        <begin position="1047"/>
        <end position="1081"/>
    </location>
</feature>
<feature type="compositionally biased region" description="Polar residues" evidence="2">
    <location>
        <begin position="604"/>
        <end position="618"/>
    </location>
</feature>
<feature type="domain" description="EH" evidence="3">
    <location>
        <begin position="829"/>
        <end position="912"/>
    </location>
</feature>
<dbReference type="Gene3D" id="1.10.238.10">
    <property type="entry name" value="EF-hand"/>
    <property type="match status" value="1"/>
</dbReference>
<comment type="caution">
    <text evidence="5">The sequence shown here is derived from an EMBL/GenBank/DDBJ whole genome shotgun (WGS) entry which is preliminary data.</text>
</comment>
<dbReference type="GO" id="GO:0006897">
    <property type="term" value="P:endocytosis"/>
    <property type="evidence" value="ECO:0007669"/>
    <property type="project" value="TreeGrafter"/>
</dbReference>
<feature type="region of interest" description="Disordered" evidence="2">
    <location>
        <begin position="1179"/>
        <end position="1282"/>
    </location>
</feature>
<dbReference type="GO" id="GO:0005886">
    <property type="term" value="C:plasma membrane"/>
    <property type="evidence" value="ECO:0007669"/>
    <property type="project" value="TreeGrafter"/>
</dbReference>